<evidence type="ECO:0000313" key="10">
    <source>
        <dbReference type="EMBL" id="MFL7901352.1"/>
    </source>
</evidence>
<dbReference type="PANTHER" id="PTHR43578">
    <property type="entry name" value="NADH-QUINONE OXIDOREDUCTASE SUBUNIT F"/>
    <property type="match status" value="1"/>
</dbReference>
<dbReference type="InterPro" id="IPR011538">
    <property type="entry name" value="Nuo51_FMN-bd"/>
</dbReference>
<geneLocation type="plasmid" evidence="9 11">
    <name>AbAZ39_p1</name>
</geneLocation>
<dbReference type="SMART" id="SM00928">
    <property type="entry name" value="NADH_4Fe-4S"/>
    <property type="match status" value="1"/>
</dbReference>
<proteinExistence type="inferred from homology"/>
<name>A0A060DR27_9PROT</name>
<dbReference type="SUPFAM" id="SSF142019">
    <property type="entry name" value="Nqo1 FMN-binding domain-like"/>
    <property type="match status" value="1"/>
</dbReference>
<dbReference type="InterPro" id="IPR001949">
    <property type="entry name" value="NADH-UbQ_OxRdtase_51kDa_CS"/>
</dbReference>
<keyword evidence="4" id="KW-0004">4Fe-4S</keyword>
<comment type="cofactor">
    <cofactor evidence="2">
        <name>[4Fe-4S] cluster</name>
        <dbReference type="ChEBI" id="CHEBI:49883"/>
    </cofactor>
</comment>
<organism evidence="9 11">
    <name type="scientific">Azospirillum argentinense</name>
    <dbReference type="NCBI Taxonomy" id="2970906"/>
    <lineage>
        <taxon>Bacteria</taxon>
        <taxon>Pseudomonadati</taxon>
        <taxon>Pseudomonadota</taxon>
        <taxon>Alphaproteobacteria</taxon>
        <taxon>Rhodospirillales</taxon>
        <taxon>Azospirillaceae</taxon>
        <taxon>Azospirillum</taxon>
    </lineage>
</organism>
<dbReference type="Gene3D" id="6.10.250.1450">
    <property type="match status" value="1"/>
</dbReference>
<dbReference type="Gene3D" id="3.10.20.600">
    <property type="match status" value="1"/>
</dbReference>
<dbReference type="AlphaFoldDB" id="A0A060DR27"/>
<dbReference type="EMBL" id="JBJLSN010000009">
    <property type="protein sequence ID" value="MFL7901352.1"/>
    <property type="molecule type" value="Genomic_DNA"/>
</dbReference>
<dbReference type="Gene3D" id="1.20.1440.230">
    <property type="entry name" value="NADH-ubiquinone oxidoreductase 51kDa subunit, iron-sulphur binding domain"/>
    <property type="match status" value="1"/>
</dbReference>
<evidence type="ECO:0000256" key="7">
    <source>
        <dbReference type="ARBA" id="ARBA00023014"/>
    </source>
</evidence>
<evidence type="ECO:0000256" key="2">
    <source>
        <dbReference type="ARBA" id="ARBA00001966"/>
    </source>
</evidence>
<comment type="cofactor">
    <cofactor evidence="1">
        <name>FMN</name>
        <dbReference type="ChEBI" id="CHEBI:58210"/>
    </cofactor>
</comment>
<evidence type="ECO:0000313" key="9">
    <source>
        <dbReference type="EMBL" id="AIB13628.1"/>
    </source>
</evidence>
<dbReference type="PANTHER" id="PTHR43578:SF3">
    <property type="entry name" value="NADH-QUINONE OXIDOREDUCTASE SUBUNIT F"/>
    <property type="match status" value="1"/>
</dbReference>
<dbReference type="KEGG" id="abq:ABAZ39_16965"/>
<reference evidence="10 12" key="2">
    <citation type="submission" date="2024-11" db="EMBL/GenBank/DDBJ databases">
        <title>Draft genome sequences of two bacteria associated to sugarcane roots in Colombia.</title>
        <authorList>
            <person name="Pardo-Diaz S."/>
            <person name="Masmela-Mendoza J."/>
            <person name="Delgadillo-Duran P."/>
            <person name="Bautista E.J."/>
            <person name="Rojas-Tapias D.F."/>
        </authorList>
    </citation>
    <scope>NUCLEOTIDE SEQUENCE [LARGE SCALE GENOMIC DNA]</scope>
    <source>
        <strain evidence="10 12">Ap18</strain>
    </source>
</reference>
<dbReference type="SUPFAM" id="SSF140490">
    <property type="entry name" value="Nqo1C-terminal domain-like"/>
    <property type="match status" value="1"/>
</dbReference>
<keyword evidence="9" id="KW-0614">Plasmid</keyword>
<dbReference type="GO" id="GO:0008137">
    <property type="term" value="F:NADH dehydrogenase (ubiquinone) activity"/>
    <property type="evidence" value="ECO:0007669"/>
    <property type="project" value="InterPro"/>
</dbReference>
<sequence length="521" mass="55703">MSEPLHTIYVPRDAAALSVGADETAAAIRAEATKRGIPLRIVRNGSRGMLWLETLVEVETPEGRVAYGPVMAEDVAGLFDAGFLEGADHALAHGLTEKIPYFAKQERLTFARCGIIDPLSVEDYRLHGGFRGLERALAMTPAEIVTEVTESGLRGRGGAGFPTGIKWNTVLNAQADQKYICCNADEGDSGTFADRMIMEGDPFCLIEGMTIAAIAVGATEGYIYIRSEYPHAVATMREAIRLAYDEKWLGDEIHGTGHRFHLDVRVGAGAYICGEETSMLESLEGKRGTVRAKPPLPALEGLFGKPTIVNNVLSLTSVPIILDKGANHYRDFGVGRSRGTLAFQLAGNIKHGGIVEKAFGVTLHELLYEFGGGTITGRPIRAVQAGGPLGAYLPPSLFELPKDYEAFAAVEAMVGHGGIVVFDDSVDMAKQARFAMEFCAAESCGKCTPCRIGAVRGVEVMDHIIAGEKVAANITLLNDLCEVMTDGSLCAMGGMTPIPVRSALKHFPEDFTRSPAAVAAE</sequence>
<dbReference type="InterPro" id="IPR037225">
    <property type="entry name" value="Nuo51_FMN-bd_sf"/>
</dbReference>
<dbReference type="InterPro" id="IPR019575">
    <property type="entry name" value="Nuop51_4Fe4S-bd"/>
</dbReference>
<dbReference type="EMBL" id="CP007794">
    <property type="protein sequence ID" value="AIB13628.1"/>
    <property type="molecule type" value="Genomic_DNA"/>
</dbReference>
<evidence type="ECO:0000313" key="11">
    <source>
        <dbReference type="Proteomes" id="UP000027186"/>
    </source>
</evidence>
<dbReference type="SUPFAM" id="SSF142984">
    <property type="entry name" value="Nqo1 middle domain-like"/>
    <property type="match status" value="1"/>
</dbReference>
<evidence type="ECO:0000256" key="1">
    <source>
        <dbReference type="ARBA" id="ARBA00001917"/>
    </source>
</evidence>
<dbReference type="Proteomes" id="UP000027186">
    <property type="component" value="Plasmid AbAZ39_p1"/>
</dbReference>
<dbReference type="GO" id="GO:0046872">
    <property type="term" value="F:metal ion binding"/>
    <property type="evidence" value="ECO:0007669"/>
    <property type="project" value="UniProtKB-KW"/>
</dbReference>
<dbReference type="Pfam" id="PF01512">
    <property type="entry name" value="Complex1_51K"/>
    <property type="match status" value="1"/>
</dbReference>
<evidence type="ECO:0000313" key="12">
    <source>
        <dbReference type="Proteomes" id="UP001628281"/>
    </source>
</evidence>
<dbReference type="CDD" id="cd03063">
    <property type="entry name" value="TRX_Fd_FDH_beta"/>
    <property type="match status" value="1"/>
</dbReference>
<keyword evidence="7" id="KW-0411">Iron-sulfur</keyword>
<keyword evidence="12" id="KW-1185">Reference proteome</keyword>
<dbReference type="Gene3D" id="3.40.50.11540">
    <property type="entry name" value="NADH-ubiquinone oxidoreductase 51kDa subunit"/>
    <property type="match status" value="1"/>
</dbReference>
<dbReference type="PROSITE" id="PS00645">
    <property type="entry name" value="COMPLEX1_51K_2"/>
    <property type="match status" value="1"/>
</dbReference>
<protein>
    <submittedName>
        <fullName evidence="9 10">Formate dehydrogenase</fullName>
    </submittedName>
</protein>
<keyword evidence="6" id="KW-0408">Iron</keyword>
<evidence type="ECO:0000259" key="8">
    <source>
        <dbReference type="SMART" id="SM00928"/>
    </source>
</evidence>
<dbReference type="InterPro" id="IPR037207">
    <property type="entry name" value="Nuop51_4Fe4S-bd_sf"/>
</dbReference>
<dbReference type="RefSeq" id="WP_040134049.1">
    <property type="nucleotide sequence ID" value="NZ_CP007794.1"/>
</dbReference>
<dbReference type="GO" id="GO:0010181">
    <property type="term" value="F:FMN binding"/>
    <property type="evidence" value="ECO:0007669"/>
    <property type="project" value="InterPro"/>
</dbReference>
<keyword evidence="5" id="KW-0479">Metal-binding</keyword>
<dbReference type="FunFam" id="3.40.50.11540:FF:000001">
    <property type="entry name" value="NADH dehydrogenase [ubiquinone] flavoprotein 1, mitochondrial"/>
    <property type="match status" value="1"/>
</dbReference>
<evidence type="ECO:0000256" key="4">
    <source>
        <dbReference type="ARBA" id="ARBA00022485"/>
    </source>
</evidence>
<dbReference type="GO" id="GO:0051539">
    <property type="term" value="F:4 iron, 4 sulfur cluster binding"/>
    <property type="evidence" value="ECO:0007669"/>
    <property type="project" value="UniProtKB-KW"/>
</dbReference>
<gene>
    <name evidence="9" type="ORF">ABAZ39_16965</name>
    <name evidence="10" type="ORF">ACJ41P_09480</name>
</gene>
<dbReference type="PROSITE" id="PS00644">
    <property type="entry name" value="COMPLEX1_51K_1"/>
    <property type="match status" value="1"/>
</dbReference>
<feature type="domain" description="NADH-ubiquinone oxidoreductase 51kDa subunit iron-sulphur binding" evidence="8">
    <location>
        <begin position="429"/>
        <end position="474"/>
    </location>
</feature>
<evidence type="ECO:0000256" key="6">
    <source>
        <dbReference type="ARBA" id="ARBA00023004"/>
    </source>
</evidence>
<accession>A0A060DR27</accession>
<dbReference type="Proteomes" id="UP001628281">
    <property type="component" value="Unassembled WGS sequence"/>
</dbReference>
<evidence type="ECO:0000256" key="5">
    <source>
        <dbReference type="ARBA" id="ARBA00022723"/>
    </source>
</evidence>
<comment type="similarity">
    <text evidence="3">Belongs to the complex I 51 kDa subunit family.</text>
</comment>
<reference evidence="9 11" key="1">
    <citation type="journal article" date="2014" name="Genome Announc.">
        <title>Complete Genome Sequence of the Model Rhizosphere Strain Azospirillum brasilense Az39, Successfully Applied in Agriculture.</title>
        <authorList>
            <person name="Rivera D."/>
            <person name="Revale S."/>
            <person name="Molina R."/>
            <person name="Gualpa J."/>
            <person name="Puente M."/>
            <person name="Maroniche G."/>
            <person name="Paris G."/>
            <person name="Baker D."/>
            <person name="Clavijo B."/>
            <person name="McLay K."/>
            <person name="Spaepen S."/>
            <person name="Perticari A."/>
            <person name="Vazquez M."/>
            <person name="Wisniewski-Dye F."/>
            <person name="Watkins C."/>
            <person name="Martinez-Abarca F."/>
            <person name="Vanderleyden J."/>
            <person name="Cassan F."/>
        </authorList>
    </citation>
    <scope>NUCLEOTIDE SEQUENCE [LARGE SCALE GENOMIC DNA]</scope>
    <source>
        <strain evidence="9 11">Az39</strain>
        <plasmid evidence="9">AbAZ39_p1</plasmid>
    </source>
</reference>
<evidence type="ECO:0000256" key="3">
    <source>
        <dbReference type="ARBA" id="ARBA00007523"/>
    </source>
</evidence>
<dbReference type="Pfam" id="PF10589">
    <property type="entry name" value="NADH_4Fe-4S"/>
    <property type="match status" value="1"/>
</dbReference>